<dbReference type="InterPro" id="IPR013154">
    <property type="entry name" value="ADH-like_N"/>
</dbReference>
<dbReference type="InterPro" id="IPR020843">
    <property type="entry name" value="ER"/>
</dbReference>
<evidence type="ECO:0000313" key="3">
    <source>
        <dbReference type="EMBL" id="KAL2071152.1"/>
    </source>
</evidence>
<dbReference type="SUPFAM" id="SSF50129">
    <property type="entry name" value="GroES-like"/>
    <property type="match status" value="1"/>
</dbReference>
<dbReference type="InterPro" id="IPR051603">
    <property type="entry name" value="Zinc-ADH_QOR/CCCR"/>
</dbReference>
<dbReference type="Proteomes" id="UP001595075">
    <property type="component" value="Unassembled WGS sequence"/>
</dbReference>
<gene>
    <name evidence="3" type="ORF">VTL71DRAFT_12387</name>
</gene>
<dbReference type="EMBL" id="JAZHXI010000005">
    <property type="protein sequence ID" value="KAL2071152.1"/>
    <property type="molecule type" value="Genomic_DNA"/>
</dbReference>
<dbReference type="CDD" id="cd08243">
    <property type="entry name" value="quinone_oxidoreductase_like_1"/>
    <property type="match status" value="1"/>
</dbReference>
<dbReference type="PANTHER" id="PTHR44154:SF1">
    <property type="entry name" value="QUINONE OXIDOREDUCTASE"/>
    <property type="match status" value="1"/>
</dbReference>
<comment type="caution">
    <text evidence="3">The sequence shown here is derived from an EMBL/GenBank/DDBJ whole genome shotgun (WGS) entry which is preliminary data.</text>
</comment>
<dbReference type="SMART" id="SM00829">
    <property type="entry name" value="PKS_ER"/>
    <property type="match status" value="1"/>
</dbReference>
<evidence type="ECO:0000313" key="4">
    <source>
        <dbReference type="Proteomes" id="UP001595075"/>
    </source>
</evidence>
<dbReference type="Pfam" id="PF08240">
    <property type="entry name" value="ADH_N"/>
    <property type="match status" value="1"/>
</dbReference>
<reference evidence="3 4" key="1">
    <citation type="journal article" date="2024" name="Commun. Biol.">
        <title>Comparative genomic analysis of thermophilic fungi reveals convergent evolutionary adaptations and gene losses.</title>
        <authorList>
            <person name="Steindorff A.S."/>
            <person name="Aguilar-Pontes M.V."/>
            <person name="Robinson A.J."/>
            <person name="Andreopoulos B."/>
            <person name="LaButti K."/>
            <person name="Kuo A."/>
            <person name="Mondo S."/>
            <person name="Riley R."/>
            <person name="Otillar R."/>
            <person name="Haridas S."/>
            <person name="Lipzen A."/>
            <person name="Grimwood J."/>
            <person name="Schmutz J."/>
            <person name="Clum A."/>
            <person name="Reid I.D."/>
            <person name="Moisan M.C."/>
            <person name="Butler G."/>
            <person name="Nguyen T.T.M."/>
            <person name="Dewar K."/>
            <person name="Conant G."/>
            <person name="Drula E."/>
            <person name="Henrissat B."/>
            <person name="Hansel C."/>
            <person name="Singer S."/>
            <person name="Hutchinson M.I."/>
            <person name="de Vries R.P."/>
            <person name="Natvig D.O."/>
            <person name="Powell A.J."/>
            <person name="Tsang A."/>
            <person name="Grigoriev I.V."/>
        </authorList>
    </citation>
    <scope>NUCLEOTIDE SEQUENCE [LARGE SCALE GENOMIC DNA]</scope>
    <source>
        <strain evidence="3 4">CBS 494.80</strain>
    </source>
</reference>
<dbReference type="Gene3D" id="3.90.180.10">
    <property type="entry name" value="Medium-chain alcohol dehydrogenases, catalytic domain"/>
    <property type="match status" value="1"/>
</dbReference>
<evidence type="ECO:0000259" key="2">
    <source>
        <dbReference type="SMART" id="SM00829"/>
    </source>
</evidence>
<feature type="domain" description="Enoyl reductase (ER)" evidence="2">
    <location>
        <begin position="13"/>
        <end position="321"/>
    </location>
</feature>
<dbReference type="SUPFAM" id="SSF51735">
    <property type="entry name" value="NAD(P)-binding Rossmann-fold domains"/>
    <property type="match status" value="1"/>
</dbReference>
<proteinExistence type="predicted"/>
<name>A0ABR4CMG8_9HELO</name>
<dbReference type="InterPro" id="IPR011032">
    <property type="entry name" value="GroES-like_sf"/>
</dbReference>
<dbReference type="Pfam" id="PF13602">
    <property type="entry name" value="ADH_zinc_N_2"/>
    <property type="match status" value="1"/>
</dbReference>
<organism evidence="3 4">
    <name type="scientific">Oculimacula yallundae</name>
    <dbReference type="NCBI Taxonomy" id="86028"/>
    <lineage>
        <taxon>Eukaryota</taxon>
        <taxon>Fungi</taxon>
        <taxon>Dikarya</taxon>
        <taxon>Ascomycota</taxon>
        <taxon>Pezizomycotina</taxon>
        <taxon>Leotiomycetes</taxon>
        <taxon>Helotiales</taxon>
        <taxon>Ploettnerulaceae</taxon>
        <taxon>Oculimacula</taxon>
    </lineage>
</organism>
<dbReference type="InterPro" id="IPR036291">
    <property type="entry name" value="NAD(P)-bd_dom_sf"/>
</dbReference>
<accession>A0ABR4CMG8</accession>
<evidence type="ECO:0000256" key="1">
    <source>
        <dbReference type="ARBA" id="ARBA00022857"/>
    </source>
</evidence>
<keyword evidence="4" id="KW-1185">Reference proteome</keyword>
<dbReference type="Gene3D" id="3.40.50.720">
    <property type="entry name" value="NAD(P)-binding Rossmann-like Domain"/>
    <property type="match status" value="1"/>
</dbReference>
<dbReference type="PANTHER" id="PTHR44154">
    <property type="entry name" value="QUINONE OXIDOREDUCTASE"/>
    <property type="match status" value="1"/>
</dbReference>
<protein>
    <recommendedName>
        <fullName evidence="2">Enoyl reductase (ER) domain-containing protein</fullName>
    </recommendedName>
</protein>
<sequence length="323" mass="35043">MATMRAAVVYQAGGPEVLKIEQRPIPTPKAGQVLIQVKAFGLNRSELFTRQGHSPSVQFPRILGIEATGIVASCPGDEFQRGDVVVTAMGEMGRVFDGGYADYTCVSARNVQVIRTKLEWKVLGAMPEMLQTAWGALFKGLRLQTGERLLVRGGTSSVGLAAAAIARNNGVFVMSTTRRPDKENYLKGNGAHEVIMDDGAIAKQIKKGKKFDKVLELIGTTTLRDSLHCVKEGGICCMAGILGDEWTLDRFNPMEFIPTGVNLTSYTGGPDEFMDTPLEKLAEQVRDGKLKIQIGRTFGLDEIVEAHKLMEKNSAGGKLVVLT</sequence>
<keyword evidence="1" id="KW-0521">NADP</keyword>